<feature type="transmembrane region" description="Helical" evidence="2">
    <location>
        <begin position="57"/>
        <end position="77"/>
    </location>
</feature>
<name>J5Q3P4_TRIAS</name>
<sequence>MATGVLCFAAPAVVGASPSPMWLSYLLGVICFVGVLVQPIGFFGVFREKTTTFKWYITLNAVATYVALAVAAVIVIISGVKHNTAVANCKSTYYAPPDEIRTMSGPLEILSDQSDPICMGFCWADLGMMAGLWAICFVMQSYYVWASSKYSRSQVSDHKLYHSVYSENPEAFTMSILQSRRYNPDSVYFQNPSTPGGLHPNDAWDHRPSYDATPAGTPPHPNQQGGQYHDQPYEGYSDQHPNQFNDRYTDDITPGPPQQYAFTQPHAGYVDHSNRV</sequence>
<dbReference type="Proteomes" id="UP000002748">
    <property type="component" value="Unassembled WGS sequence"/>
</dbReference>
<dbReference type="KEGG" id="tasa:A1Q1_06210"/>
<feature type="transmembrane region" description="Helical" evidence="2">
    <location>
        <begin position="25"/>
        <end position="45"/>
    </location>
</feature>
<gene>
    <name evidence="3" type="ORF">A1Q1_06210</name>
</gene>
<evidence type="ECO:0000256" key="1">
    <source>
        <dbReference type="SAM" id="MobiDB-lite"/>
    </source>
</evidence>
<reference evidence="3 4" key="1">
    <citation type="journal article" date="2012" name="Eukaryot. Cell">
        <title>Draft genome sequence of CBS 2479, the standard type strain of Trichosporon asahii.</title>
        <authorList>
            <person name="Yang R.Y."/>
            <person name="Li H.T."/>
            <person name="Zhu H."/>
            <person name="Zhou G.P."/>
            <person name="Wang M."/>
            <person name="Wang L."/>
        </authorList>
    </citation>
    <scope>NUCLEOTIDE SEQUENCE [LARGE SCALE GENOMIC DNA]</scope>
    <source>
        <strain evidence="4">ATCC 90039 / CBS 2479 / JCM 2466 / KCTC 7840 / NCYC 2677 / UAMH 7654</strain>
    </source>
</reference>
<feature type="region of interest" description="Disordered" evidence="1">
    <location>
        <begin position="187"/>
        <end position="276"/>
    </location>
</feature>
<keyword evidence="2" id="KW-0472">Membrane</keyword>
<dbReference type="VEuPathDB" id="FungiDB:A1Q1_06210"/>
<protein>
    <submittedName>
        <fullName evidence="3">Uncharacterized protein</fullName>
    </submittedName>
</protein>
<keyword evidence="2" id="KW-1133">Transmembrane helix</keyword>
<dbReference type="OrthoDB" id="2552042at2759"/>
<dbReference type="RefSeq" id="XP_014176894.1">
    <property type="nucleotide sequence ID" value="XM_014321419.1"/>
</dbReference>
<evidence type="ECO:0000313" key="4">
    <source>
        <dbReference type="Proteomes" id="UP000002748"/>
    </source>
</evidence>
<proteinExistence type="predicted"/>
<dbReference type="AlphaFoldDB" id="J5Q3P4"/>
<dbReference type="GeneID" id="25989722"/>
<organism evidence="3 4">
    <name type="scientific">Trichosporon asahii var. asahii (strain ATCC 90039 / CBS 2479 / JCM 2466 / KCTC 7840 / NBRC 103889/ NCYC 2677 / UAMH 7654)</name>
    <name type="common">Yeast</name>
    <dbReference type="NCBI Taxonomy" id="1186058"/>
    <lineage>
        <taxon>Eukaryota</taxon>
        <taxon>Fungi</taxon>
        <taxon>Dikarya</taxon>
        <taxon>Basidiomycota</taxon>
        <taxon>Agaricomycotina</taxon>
        <taxon>Tremellomycetes</taxon>
        <taxon>Trichosporonales</taxon>
        <taxon>Trichosporonaceae</taxon>
        <taxon>Trichosporon</taxon>
    </lineage>
</organism>
<keyword evidence="2" id="KW-0812">Transmembrane</keyword>
<feature type="transmembrane region" description="Helical" evidence="2">
    <location>
        <begin position="126"/>
        <end position="145"/>
    </location>
</feature>
<evidence type="ECO:0000313" key="3">
    <source>
        <dbReference type="EMBL" id="EJT45313.1"/>
    </source>
</evidence>
<evidence type="ECO:0000256" key="2">
    <source>
        <dbReference type="SAM" id="Phobius"/>
    </source>
</evidence>
<dbReference type="HOGENOM" id="CLU_078557_0_0_1"/>
<accession>J5Q3P4</accession>
<comment type="caution">
    <text evidence="3">The sequence shown here is derived from an EMBL/GenBank/DDBJ whole genome shotgun (WGS) entry which is preliminary data.</text>
</comment>
<dbReference type="EMBL" id="ALBS01000328">
    <property type="protein sequence ID" value="EJT45313.1"/>
    <property type="molecule type" value="Genomic_DNA"/>
</dbReference>